<evidence type="ECO:0000313" key="3">
    <source>
        <dbReference type="Proteomes" id="UP000013049"/>
    </source>
</evidence>
<dbReference type="SUPFAM" id="SSF54637">
    <property type="entry name" value="Thioesterase/thiol ester dehydrase-isomerase"/>
    <property type="match status" value="1"/>
</dbReference>
<proteinExistence type="predicted"/>
<dbReference type="AlphaFoldDB" id="N8UXF4"/>
<protein>
    <recommendedName>
        <fullName evidence="1">MaoC-like domain-containing protein</fullName>
    </recommendedName>
</protein>
<reference evidence="2 3" key="1">
    <citation type="submission" date="2013-02" db="EMBL/GenBank/DDBJ databases">
        <title>The Genome Sequence of Acinetobacter sp. NIPH 758.</title>
        <authorList>
            <consortium name="The Broad Institute Genome Sequencing Platform"/>
            <consortium name="The Broad Institute Genome Sequencing Center for Infectious Disease"/>
            <person name="Cerqueira G."/>
            <person name="Feldgarden M."/>
            <person name="Courvalin P."/>
            <person name="Perichon B."/>
            <person name="Grillot-Courvalin C."/>
            <person name="Clermont D."/>
            <person name="Rocha E."/>
            <person name="Yoon E.-J."/>
            <person name="Nemec A."/>
            <person name="Walker B."/>
            <person name="Young S.K."/>
            <person name="Zeng Q."/>
            <person name="Gargeya S."/>
            <person name="Fitzgerald M."/>
            <person name="Haas B."/>
            <person name="Abouelleil A."/>
            <person name="Alvarado L."/>
            <person name="Arachchi H.M."/>
            <person name="Berlin A.M."/>
            <person name="Chapman S.B."/>
            <person name="Dewar J."/>
            <person name="Goldberg J."/>
            <person name="Griggs A."/>
            <person name="Gujja S."/>
            <person name="Hansen M."/>
            <person name="Howarth C."/>
            <person name="Imamovic A."/>
            <person name="Larimer J."/>
            <person name="McCowan C."/>
            <person name="Murphy C."/>
            <person name="Neiman D."/>
            <person name="Pearson M."/>
            <person name="Priest M."/>
            <person name="Roberts A."/>
            <person name="Saif S."/>
            <person name="Shea T."/>
            <person name="Sisk P."/>
            <person name="Sykes S."/>
            <person name="Wortman J."/>
            <person name="Nusbaum C."/>
            <person name="Birren B."/>
        </authorList>
    </citation>
    <scope>NUCLEOTIDE SEQUENCE [LARGE SCALE GENOMIC DNA]</scope>
    <source>
        <strain evidence="2 3">NIPH 758</strain>
    </source>
</reference>
<dbReference type="InterPro" id="IPR029069">
    <property type="entry name" value="HotDog_dom_sf"/>
</dbReference>
<evidence type="ECO:0000259" key="1">
    <source>
        <dbReference type="Pfam" id="PF01575"/>
    </source>
</evidence>
<dbReference type="PATRIC" id="fig|1217712.3.peg.3039"/>
<sequence length="152" mass="17119">MNKSISLSQLKELEGDNLGTSDWLLVDQKLIDNFAETTQDQQFIHVDVEASKNGPFGQTIAHGFLTLSLLSRMAKDVIPNIEGQLSAINYGMNMVRFISPVLSDSRIRSNFILKNILEKKSGFYQLTFDVNIEVEGKKKPAVIIEWLYLVAI</sequence>
<evidence type="ECO:0000313" key="2">
    <source>
        <dbReference type="EMBL" id="ENU92055.1"/>
    </source>
</evidence>
<organism evidence="2 3">
    <name type="scientific">Acinetobacter vivianii</name>
    <dbReference type="NCBI Taxonomy" id="1776742"/>
    <lineage>
        <taxon>Bacteria</taxon>
        <taxon>Pseudomonadati</taxon>
        <taxon>Pseudomonadota</taxon>
        <taxon>Gammaproteobacteria</taxon>
        <taxon>Moraxellales</taxon>
        <taxon>Moraxellaceae</taxon>
        <taxon>Acinetobacter</taxon>
    </lineage>
</organism>
<dbReference type="PANTHER" id="PTHR42993:SF1">
    <property type="entry name" value="MAOC-LIKE DEHYDRATASE DOMAIN-CONTAINING PROTEIN"/>
    <property type="match status" value="1"/>
</dbReference>
<dbReference type="Pfam" id="PF01575">
    <property type="entry name" value="MaoC_dehydratas"/>
    <property type="match status" value="1"/>
</dbReference>
<dbReference type="HOGENOM" id="CLU_108911_1_0_6"/>
<dbReference type="Proteomes" id="UP000013049">
    <property type="component" value="Unassembled WGS sequence"/>
</dbReference>
<dbReference type="Gene3D" id="3.10.129.10">
    <property type="entry name" value="Hotdog Thioesterase"/>
    <property type="match status" value="1"/>
</dbReference>
<dbReference type="EMBL" id="APPC01000018">
    <property type="protein sequence ID" value="ENU92055.1"/>
    <property type="molecule type" value="Genomic_DNA"/>
</dbReference>
<dbReference type="CDD" id="cd03450">
    <property type="entry name" value="NodN"/>
    <property type="match status" value="1"/>
</dbReference>
<dbReference type="PANTHER" id="PTHR42993">
    <property type="entry name" value="MAOC-LIKE DEHYDRATASE DOMAIN-CONTAINING PROTEIN"/>
    <property type="match status" value="1"/>
</dbReference>
<comment type="caution">
    <text evidence="2">The sequence shown here is derived from an EMBL/GenBank/DDBJ whole genome shotgun (WGS) entry which is preliminary data.</text>
</comment>
<dbReference type="InterPro" id="IPR002539">
    <property type="entry name" value="MaoC-like_dom"/>
</dbReference>
<dbReference type="RefSeq" id="WP_004773025.1">
    <property type="nucleotide sequence ID" value="NZ_KB849357.1"/>
</dbReference>
<dbReference type="InterPro" id="IPR039375">
    <property type="entry name" value="NodN-like"/>
</dbReference>
<feature type="domain" description="MaoC-like" evidence="1">
    <location>
        <begin position="15"/>
        <end position="115"/>
    </location>
</feature>
<accession>N8UXF4</accession>
<dbReference type="eggNOG" id="COG2030">
    <property type="taxonomic scope" value="Bacteria"/>
</dbReference>
<gene>
    <name evidence="2" type="ORF">F971_03148</name>
</gene>
<name>N8UXF4_9GAMM</name>